<proteinExistence type="predicted"/>
<accession>F7R045</accession>
<dbReference type="AlphaFoldDB" id="F7R045"/>
<name>F7R045_9LACO</name>
<gene>
    <name evidence="1" type="ORF">LRU_01053</name>
</gene>
<dbReference type="Proteomes" id="UP000002971">
    <property type="component" value="Unassembled WGS sequence"/>
</dbReference>
<evidence type="ECO:0000313" key="2">
    <source>
        <dbReference type="Proteomes" id="UP000002971"/>
    </source>
</evidence>
<protein>
    <submittedName>
        <fullName evidence="1">Uncharacterized protein</fullName>
    </submittedName>
</protein>
<dbReference type="EMBL" id="AFOJ01000004">
    <property type="protein sequence ID" value="EGM52609.1"/>
    <property type="molecule type" value="Genomic_DNA"/>
</dbReference>
<comment type="caution">
    <text evidence="1">The sequence shown here is derived from an EMBL/GenBank/DDBJ whole genome shotgun (WGS) entry which is preliminary data.</text>
</comment>
<reference evidence="1 2" key="1">
    <citation type="journal article" date="2011" name="J. Bacteriol.">
        <title>Genome Sequence of Lactobacillus ruminis SPM0211, Isolated from a Fecal Sample from a Healthy Korean.</title>
        <authorList>
            <person name="Lee S."/>
            <person name="Cho Y.J."/>
            <person name="Lee A.H."/>
            <person name="Chun J."/>
            <person name="Ha N.J."/>
            <person name="Ko G."/>
        </authorList>
    </citation>
    <scope>NUCLEOTIDE SEQUENCE [LARGE SCALE GENOMIC DNA]</scope>
    <source>
        <strain evidence="1 2">SPM0211</strain>
    </source>
</reference>
<evidence type="ECO:0000313" key="1">
    <source>
        <dbReference type="EMBL" id="EGM52609.1"/>
    </source>
</evidence>
<sequence>MKNIDETLKFVSALHFARNQGLEFTGRIQKSAFCP</sequence>
<organism evidence="1 2">
    <name type="scientific">Ligilactobacillus ruminis SPM0211</name>
    <dbReference type="NCBI Taxonomy" id="1040964"/>
    <lineage>
        <taxon>Bacteria</taxon>
        <taxon>Bacillati</taxon>
        <taxon>Bacillota</taxon>
        <taxon>Bacilli</taxon>
        <taxon>Lactobacillales</taxon>
        <taxon>Lactobacillaceae</taxon>
        <taxon>Ligilactobacillus</taxon>
    </lineage>
</organism>